<dbReference type="PANTHER" id="PTHR10359:SF18">
    <property type="entry name" value="ENDONUCLEASE III"/>
    <property type="match status" value="1"/>
</dbReference>
<evidence type="ECO:0000256" key="10">
    <source>
        <dbReference type="HAMAP-Rule" id="MF_00942"/>
    </source>
</evidence>
<keyword evidence="8 10" id="KW-0234">DNA repair</keyword>
<comment type="catalytic activity">
    <reaction evidence="10">
        <text>2'-deoxyribonucleotide-(2'-deoxyribose 5'-phosphate)-2'-deoxyribonucleotide-DNA = a 3'-end 2'-deoxyribonucleotide-(2,3-dehydro-2,3-deoxyribose 5'-phosphate)-DNA + a 5'-end 5'-phospho-2'-deoxyribonucleoside-DNA + H(+)</text>
        <dbReference type="Rhea" id="RHEA:66592"/>
        <dbReference type="Rhea" id="RHEA-COMP:13180"/>
        <dbReference type="Rhea" id="RHEA-COMP:16897"/>
        <dbReference type="Rhea" id="RHEA-COMP:17067"/>
        <dbReference type="ChEBI" id="CHEBI:15378"/>
        <dbReference type="ChEBI" id="CHEBI:136412"/>
        <dbReference type="ChEBI" id="CHEBI:157695"/>
        <dbReference type="ChEBI" id="CHEBI:167181"/>
        <dbReference type="EC" id="4.2.99.18"/>
    </reaction>
</comment>
<keyword evidence="4 10" id="KW-0227">DNA damage</keyword>
<comment type="cofactor">
    <cofactor evidence="10">
        <name>[4Fe-4S] cluster</name>
        <dbReference type="ChEBI" id="CHEBI:49883"/>
    </cofactor>
    <text evidence="10">Binds 1 [4Fe-4S] cluster.</text>
</comment>
<keyword evidence="5 10" id="KW-0378">Hydrolase</keyword>
<dbReference type="FunFam" id="1.10.340.30:FF:000001">
    <property type="entry name" value="Endonuclease III"/>
    <property type="match status" value="1"/>
</dbReference>
<organism evidence="12 13">
    <name type="scientific">Holzapfeliella floricola DSM 23037 = JCM 16512</name>
    <dbReference type="NCBI Taxonomy" id="1423744"/>
    <lineage>
        <taxon>Bacteria</taxon>
        <taxon>Bacillati</taxon>
        <taxon>Bacillota</taxon>
        <taxon>Bacilli</taxon>
        <taxon>Lactobacillales</taxon>
        <taxon>Lactobacillaceae</taxon>
        <taxon>Holzapfeliella</taxon>
    </lineage>
</organism>
<dbReference type="InterPro" id="IPR000445">
    <property type="entry name" value="HhH_motif"/>
</dbReference>
<comment type="caution">
    <text evidence="10">Lacks conserved residue(s) required for the propagation of feature annotation.</text>
</comment>
<accession>A0A0R2DI15</accession>
<dbReference type="CDD" id="cd00056">
    <property type="entry name" value="ENDO3c"/>
    <property type="match status" value="1"/>
</dbReference>
<dbReference type="RefSeq" id="WP_056975051.1">
    <property type="nucleotide sequence ID" value="NZ_AYZL01000020.1"/>
</dbReference>
<dbReference type="GO" id="GO:0046872">
    <property type="term" value="F:metal ion binding"/>
    <property type="evidence" value="ECO:0007669"/>
    <property type="project" value="UniProtKB-KW"/>
</dbReference>
<dbReference type="PIRSF" id="PIRSF001435">
    <property type="entry name" value="Nth"/>
    <property type="match status" value="1"/>
</dbReference>
<keyword evidence="2" id="KW-0004">4Fe-4S</keyword>
<dbReference type="PANTHER" id="PTHR10359">
    <property type="entry name" value="A/G-SPECIFIC ADENINE GLYCOSYLASE/ENDONUCLEASE III"/>
    <property type="match status" value="1"/>
</dbReference>
<dbReference type="InterPro" id="IPR005759">
    <property type="entry name" value="Nth"/>
</dbReference>
<evidence type="ECO:0000259" key="11">
    <source>
        <dbReference type="SMART" id="SM00478"/>
    </source>
</evidence>
<keyword evidence="10" id="KW-0238">DNA-binding</keyword>
<dbReference type="GO" id="GO:0019104">
    <property type="term" value="F:DNA N-glycosylase activity"/>
    <property type="evidence" value="ECO:0007669"/>
    <property type="project" value="UniProtKB-UniRule"/>
</dbReference>
<keyword evidence="12" id="KW-0540">Nuclease</keyword>
<dbReference type="Pfam" id="PF00730">
    <property type="entry name" value="HhH-GPD"/>
    <property type="match status" value="1"/>
</dbReference>
<keyword evidence="7" id="KW-0411">Iron-sulfur</keyword>
<dbReference type="STRING" id="1423744.FC86_GL000847"/>
<sequence>MAYLSQKKAKMVLNKILATYPDQKASLDYHSPFEFLIAVMLSAQTTDKAVNKVGPDLFSILKEPADIKHLTVADIENKIKRLGLYHNKAKNIYNLSHMLLDQFDGQVPKTKKELLKLPGIGIKTANVFLAEIYQVPAIAVDTHVERIAKQFKMVSKKATPLQVEEYLEKIVPQTDWIAMHLALITFGRNNLPAKYKDLDPYPFLDNKKP</sequence>
<evidence type="ECO:0000256" key="1">
    <source>
        <dbReference type="ARBA" id="ARBA00008343"/>
    </source>
</evidence>
<dbReference type="GO" id="GO:0051539">
    <property type="term" value="F:4 iron, 4 sulfur cluster binding"/>
    <property type="evidence" value="ECO:0007669"/>
    <property type="project" value="UniProtKB-KW"/>
</dbReference>
<dbReference type="Proteomes" id="UP000051378">
    <property type="component" value="Unassembled WGS sequence"/>
</dbReference>
<dbReference type="SMART" id="SM00478">
    <property type="entry name" value="ENDO3c"/>
    <property type="match status" value="1"/>
</dbReference>
<gene>
    <name evidence="10" type="primary">nth</name>
    <name evidence="12" type="ORF">FC86_GL000847</name>
</gene>
<dbReference type="AlphaFoldDB" id="A0A0R2DI15"/>
<dbReference type="InterPro" id="IPR023170">
    <property type="entry name" value="HhH_base_excis_C"/>
</dbReference>
<reference evidence="12 13" key="1">
    <citation type="journal article" date="2015" name="Genome Announc.">
        <title>Expanding the biotechnology potential of lactobacilli through comparative genomics of 213 strains and associated genera.</title>
        <authorList>
            <person name="Sun Z."/>
            <person name="Harris H.M."/>
            <person name="McCann A."/>
            <person name="Guo C."/>
            <person name="Argimon S."/>
            <person name="Zhang W."/>
            <person name="Yang X."/>
            <person name="Jeffery I.B."/>
            <person name="Cooney J.C."/>
            <person name="Kagawa T.F."/>
            <person name="Liu W."/>
            <person name="Song Y."/>
            <person name="Salvetti E."/>
            <person name="Wrobel A."/>
            <person name="Rasinkangas P."/>
            <person name="Parkhill J."/>
            <person name="Rea M.C."/>
            <person name="O'Sullivan O."/>
            <person name="Ritari J."/>
            <person name="Douillard F.P."/>
            <person name="Paul Ross R."/>
            <person name="Yang R."/>
            <person name="Briner A.E."/>
            <person name="Felis G.E."/>
            <person name="de Vos W.M."/>
            <person name="Barrangou R."/>
            <person name="Klaenhammer T.R."/>
            <person name="Caufield P.W."/>
            <person name="Cui Y."/>
            <person name="Zhang H."/>
            <person name="O'Toole P.W."/>
        </authorList>
    </citation>
    <scope>NUCLEOTIDE SEQUENCE [LARGE SCALE GENOMIC DNA]</scope>
    <source>
        <strain evidence="12 13">DSM 23037</strain>
    </source>
</reference>
<evidence type="ECO:0000256" key="8">
    <source>
        <dbReference type="ARBA" id="ARBA00023204"/>
    </source>
</evidence>
<dbReference type="Gene3D" id="1.10.1670.10">
    <property type="entry name" value="Helix-hairpin-Helix base-excision DNA repair enzymes (C-terminal)"/>
    <property type="match status" value="1"/>
</dbReference>
<dbReference type="EC" id="4.2.99.18" evidence="10"/>
<evidence type="ECO:0000256" key="3">
    <source>
        <dbReference type="ARBA" id="ARBA00022723"/>
    </source>
</evidence>
<evidence type="ECO:0000313" key="13">
    <source>
        <dbReference type="Proteomes" id="UP000051378"/>
    </source>
</evidence>
<evidence type="ECO:0000256" key="4">
    <source>
        <dbReference type="ARBA" id="ARBA00022763"/>
    </source>
</evidence>
<dbReference type="EMBL" id="AYZL01000020">
    <property type="protein sequence ID" value="KRN03736.1"/>
    <property type="molecule type" value="Genomic_DNA"/>
</dbReference>
<comment type="caution">
    <text evidence="12">The sequence shown here is derived from an EMBL/GenBank/DDBJ whole genome shotgun (WGS) entry which is preliminary data.</text>
</comment>
<dbReference type="OrthoDB" id="9800977at2"/>
<comment type="similarity">
    <text evidence="1 10">Belongs to the Nth/MutY family.</text>
</comment>
<evidence type="ECO:0000256" key="2">
    <source>
        <dbReference type="ARBA" id="ARBA00022485"/>
    </source>
</evidence>
<dbReference type="GO" id="GO:0006285">
    <property type="term" value="P:base-excision repair, AP site formation"/>
    <property type="evidence" value="ECO:0007669"/>
    <property type="project" value="TreeGrafter"/>
</dbReference>
<evidence type="ECO:0000256" key="7">
    <source>
        <dbReference type="ARBA" id="ARBA00023014"/>
    </source>
</evidence>
<proteinExistence type="inferred from homology"/>
<dbReference type="InterPro" id="IPR003265">
    <property type="entry name" value="HhH-GPD_domain"/>
</dbReference>
<keyword evidence="9 10" id="KW-0326">Glycosidase</keyword>
<keyword evidence="12" id="KW-0255">Endonuclease</keyword>
<keyword evidence="13" id="KW-1185">Reference proteome</keyword>
<dbReference type="PATRIC" id="fig|1423744.4.peg.871"/>
<protein>
    <recommendedName>
        <fullName evidence="10">Endonuclease III</fullName>
        <ecNumber evidence="10">4.2.99.18</ecNumber>
    </recommendedName>
    <alternativeName>
        <fullName evidence="10">DNA-(apurinic or apyrimidinic site) lyase</fullName>
    </alternativeName>
</protein>
<evidence type="ECO:0000256" key="6">
    <source>
        <dbReference type="ARBA" id="ARBA00023004"/>
    </source>
</evidence>
<keyword evidence="3" id="KW-0479">Metal-binding</keyword>
<dbReference type="GO" id="GO:0140078">
    <property type="term" value="F:class I DNA-(apurinic or apyrimidinic site) endonuclease activity"/>
    <property type="evidence" value="ECO:0007669"/>
    <property type="project" value="UniProtKB-EC"/>
</dbReference>
<dbReference type="InterPro" id="IPR011257">
    <property type="entry name" value="DNA_glycosylase"/>
</dbReference>
<comment type="function">
    <text evidence="10">DNA repair enzyme that has both DNA N-glycosylase activity and AP-lyase activity. The DNA N-glycosylase activity releases various damaged pyrimidines from DNA by cleaving the N-glycosidic bond, leaving an AP (apurinic/apyrimidinic) site. The AP-lyase activity cleaves the phosphodiester bond 3' to the AP site by a beta-elimination, leaving a 3'-terminal unsaturated sugar and a product with a terminal 5'-phosphate.</text>
</comment>
<dbReference type="SUPFAM" id="SSF48150">
    <property type="entry name" value="DNA-glycosylase"/>
    <property type="match status" value="1"/>
</dbReference>
<dbReference type="GO" id="GO:0003677">
    <property type="term" value="F:DNA binding"/>
    <property type="evidence" value="ECO:0007669"/>
    <property type="project" value="UniProtKB-UniRule"/>
</dbReference>
<evidence type="ECO:0000256" key="5">
    <source>
        <dbReference type="ARBA" id="ARBA00022801"/>
    </source>
</evidence>
<name>A0A0R2DI15_9LACO</name>
<evidence type="ECO:0000313" key="12">
    <source>
        <dbReference type="EMBL" id="KRN03736.1"/>
    </source>
</evidence>
<feature type="domain" description="HhH-GPD" evidence="11">
    <location>
        <begin position="41"/>
        <end position="189"/>
    </location>
</feature>
<keyword evidence="10" id="KW-0456">Lyase</keyword>
<dbReference type="HAMAP" id="MF_00942">
    <property type="entry name" value="Nth"/>
    <property type="match status" value="1"/>
</dbReference>
<dbReference type="Pfam" id="PF00633">
    <property type="entry name" value="HHH"/>
    <property type="match status" value="1"/>
</dbReference>
<evidence type="ECO:0000256" key="9">
    <source>
        <dbReference type="ARBA" id="ARBA00023295"/>
    </source>
</evidence>
<dbReference type="Gene3D" id="1.10.340.30">
    <property type="entry name" value="Hypothetical protein, domain 2"/>
    <property type="match status" value="1"/>
</dbReference>
<keyword evidence="6" id="KW-0408">Iron</keyword>